<gene>
    <name evidence="2" type="ORF">GGR91_000311</name>
</gene>
<sequence length="329" mass="36144">MRNKVPVPRENRPPLPDFTPVPLRYRHDGWTPERQRGFIEALADTGCVTRATAIVNMSLEGAYYLRRQKGAEEFRAAWNAALDFGVQKLKDIAFERAIEGEMIPVFEKGKLMGYRRKRNDRLLMFCLRHYGQDANGKRTTINYFSSRAQAGSANGEASGGAGGSIAAAEASTTTVRTVINGNGTAADINDAARALENFEGIALDAEAQAAITAALEACAARYRAAGEIIDEGGDDAIAMMVDDPDQIYVPTGKNTSPYHGELVLPDMVTEFVPFQEGESHWTNAGAELPYWAQPDALKKLEAPTDEVPKRKRKSNWKRKAKATETETET</sequence>
<evidence type="ECO:0000313" key="3">
    <source>
        <dbReference type="Proteomes" id="UP000581447"/>
    </source>
</evidence>
<proteinExistence type="predicted"/>
<feature type="compositionally biased region" description="Basic residues" evidence="1">
    <location>
        <begin position="309"/>
        <end position="320"/>
    </location>
</feature>
<evidence type="ECO:0008006" key="4">
    <source>
        <dbReference type="Google" id="ProtNLM"/>
    </source>
</evidence>
<dbReference type="RefSeq" id="WP_183939398.1">
    <property type="nucleotide sequence ID" value="NZ_BAABBG010000001.1"/>
</dbReference>
<dbReference type="AlphaFoldDB" id="A0A840AUU4"/>
<organism evidence="2 3">
    <name type="scientific">Sphingorhabdus rigui</name>
    <dbReference type="NCBI Taxonomy" id="1282858"/>
    <lineage>
        <taxon>Bacteria</taxon>
        <taxon>Pseudomonadati</taxon>
        <taxon>Pseudomonadota</taxon>
        <taxon>Alphaproteobacteria</taxon>
        <taxon>Sphingomonadales</taxon>
        <taxon>Sphingomonadaceae</taxon>
        <taxon>Sphingorhabdus</taxon>
    </lineage>
</organism>
<evidence type="ECO:0000256" key="1">
    <source>
        <dbReference type="SAM" id="MobiDB-lite"/>
    </source>
</evidence>
<dbReference type="EMBL" id="JACIEA010000001">
    <property type="protein sequence ID" value="MBB3942089.1"/>
    <property type="molecule type" value="Genomic_DNA"/>
</dbReference>
<keyword evidence="3" id="KW-1185">Reference proteome</keyword>
<dbReference type="Proteomes" id="UP000581447">
    <property type="component" value="Unassembled WGS sequence"/>
</dbReference>
<feature type="region of interest" description="Disordered" evidence="1">
    <location>
        <begin position="300"/>
        <end position="329"/>
    </location>
</feature>
<reference evidence="2 3" key="1">
    <citation type="submission" date="2020-08" db="EMBL/GenBank/DDBJ databases">
        <title>Genomic Encyclopedia of Type Strains, Phase IV (KMG-IV): sequencing the most valuable type-strain genomes for metagenomic binning, comparative biology and taxonomic classification.</title>
        <authorList>
            <person name="Goeker M."/>
        </authorList>
    </citation>
    <scope>NUCLEOTIDE SEQUENCE [LARGE SCALE GENOMIC DNA]</scope>
    <source>
        <strain evidence="2 3">DSM 29050</strain>
    </source>
</reference>
<name>A0A840AUU4_9SPHN</name>
<evidence type="ECO:0000313" key="2">
    <source>
        <dbReference type="EMBL" id="MBB3942089.1"/>
    </source>
</evidence>
<protein>
    <recommendedName>
        <fullName evidence="4">Terminase</fullName>
    </recommendedName>
</protein>
<accession>A0A840AUU4</accession>
<comment type="caution">
    <text evidence="2">The sequence shown here is derived from an EMBL/GenBank/DDBJ whole genome shotgun (WGS) entry which is preliminary data.</text>
</comment>